<sequence length="771" mass="84843">MALRMRLGKEDEKRMDPLFPRLHINDADKGGPRAPPRNKMALCEQSSITLSPQRFTSTSAPAPGSMSMLPLAPNGSNSIPAASSSRVGGNKKSLFSLSHNSSESPHFIDILHPYSSGGTKFTMGRPDVRPLKPLNPQVLSLKGNLASTSQCNLLQPHSLSYSNSNPSAKKFGRENDFCVSKNVASGKPLNHGNIPKSTEKEKPVISSYKPSLTGSMQPKFREHSINQAGDLAQCQKRELCAKLPAPHLSSRDKSVVHRASSPVHTELNIKSIVSSSPENRCGLVVDLNRCSDSNSESDEDCWDLHKRKIAADVTHPKHEDDTTKRRASIMEGASCSFIPREENHRSPKRVKSSSDCPEGQISGTQEVGDTDRSEGISEASSLNSRLVEKVCPDNVIALIGQELFWKARRTIVHQQRIFAIQLFELHRLTKVQKLIARSPDILFKGNFYLHQPSIKFSSLKKLPCDNDLEPPALAVEQKISPEPNNFEHPTDNNTYEKLLPLRKDDDKKLIPQHSSQKPNVGTPTSRSFVSDPKLAPRCFQPPPGYQWLVPIRSPSEGLVYKPYSGPSPPPPGFMAPVYGNCRPVTLSPISGDFSNVPYSVPTSQKQGVGIFPGPAIFDQSCIQPYPMPVIKPSGSSSAVEQMNPFPGIRSSERENSPSMHDVNLVRPHKKPCNISCQKSAAMSECDRTFQAGRGSDMQGSSASSPSEKMQRDALSLFPITPTTKCSDQPVKDNNTEQRIQVIKVVPHNPKSASESAARIFRSIQEERKLNF</sequence>
<evidence type="ECO:0000313" key="2">
    <source>
        <dbReference type="RefSeq" id="XP_075075020.1"/>
    </source>
</evidence>
<dbReference type="Proteomes" id="UP000790787">
    <property type="component" value="Chromosome 8"/>
</dbReference>
<gene>
    <name evidence="2" type="primary">LOC107832158</name>
</gene>
<evidence type="ECO:0000313" key="1">
    <source>
        <dbReference type="Proteomes" id="UP000790787"/>
    </source>
</evidence>
<name>A0AC58RQJ8_TOBAC</name>
<organism evidence="1 2">
    <name type="scientific">Nicotiana tabacum</name>
    <name type="common">Common tobacco</name>
    <dbReference type="NCBI Taxonomy" id="4097"/>
    <lineage>
        <taxon>Eukaryota</taxon>
        <taxon>Viridiplantae</taxon>
        <taxon>Streptophyta</taxon>
        <taxon>Embryophyta</taxon>
        <taxon>Tracheophyta</taxon>
        <taxon>Spermatophyta</taxon>
        <taxon>Magnoliopsida</taxon>
        <taxon>eudicotyledons</taxon>
        <taxon>Gunneridae</taxon>
        <taxon>Pentapetalae</taxon>
        <taxon>asterids</taxon>
        <taxon>lamiids</taxon>
        <taxon>Solanales</taxon>
        <taxon>Solanaceae</taxon>
        <taxon>Nicotianoideae</taxon>
        <taxon>Nicotianeae</taxon>
        <taxon>Nicotiana</taxon>
    </lineage>
</organism>
<proteinExistence type="predicted"/>
<keyword evidence="1" id="KW-1185">Reference proteome</keyword>
<dbReference type="RefSeq" id="XP_075075020.1">
    <property type="nucleotide sequence ID" value="XM_075218919.1"/>
</dbReference>
<accession>A0AC58RQJ8</accession>
<reference evidence="1" key="1">
    <citation type="journal article" date="2014" name="Nat. Commun.">
        <title>The tobacco genome sequence and its comparison with those of tomato and potato.</title>
        <authorList>
            <person name="Sierro N."/>
            <person name="Battey J.N."/>
            <person name="Ouadi S."/>
            <person name="Bakaher N."/>
            <person name="Bovet L."/>
            <person name="Willig A."/>
            <person name="Goepfert S."/>
            <person name="Peitsch M.C."/>
            <person name="Ivanov N.V."/>
        </authorList>
    </citation>
    <scope>NUCLEOTIDE SEQUENCE [LARGE SCALE GENOMIC DNA]</scope>
</reference>
<reference evidence="2" key="2">
    <citation type="submission" date="2025-08" db="UniProtKB">
        <authorList>
            <consortium name="RefSeq"/>
        </authorList>
    </citation>
    <scope>IDENTIFICATION</scope>
    <source>
        <tissue evidence="2">Leaf</tissue>
    </source>
</reference>
<protein>
    <submittedName>
        <fullName evidence="2">ELF3-like protein 2</fullName>
    </submittedName>
</protein>